<protein>
    <recommendedName>
        <fullName evidence="7">Ubiquitin carboxyl-terminal hydrolase</fullName>
        <ecNumber evidence="7">3.4.19.12</ecNumber>
    </recommendedName>
</protein>
<evidence type="ECO:0000256" key="1">
    <source>
        <dbReference type="ARBA" id="ARBA00000707"/>
    </source>
</evidence>
<evidence type="ECO:0000313" key="12">
    <source>
        <dbReference type="Proteomes" id="UP000335636"/>
    </source>
</evidence>
<evidence type="ECO:0000256" key="4">
    <source>
        <dbReference type="ARBA" id="ARBA00022786"/>
    </source>
</evidence>
<dbReference type="PANTHER" id="PTHR24006">
    <property type="entry name" value="UBIQUITIN CARBOXYL-TERMINAL HYDROLASE"/>
    <property type="match status" value="1"/>
</dbReference>
<evidence type="ECO:0000256" key="7">
    <source>
        <dbReference type="RuleBase" id="RU366025"/>
    </source>
</evidence>
<feature type="region of interest" description="Disordered" evidence="8">
    <location>
        <begin position="501"/>
        <end position="527"/>
    </location>
</feature>
<accession>A0A5E4CZ37</accession>
<dbReference type="InterPro" id="IPR038765">
    <property type="entry name" value="Papain-like_cys_pep_sf"/>
</dbReference>
<dbReference type="PROSITE" id="PS00972">
    <property type="entry name" value="USP_1"/>
    <property type="match status" value="1"/>
</dbReference>
<feature type="compositionally biased region" description="Basic residues" evidence="8">
    <location>
        <begin position="511"/>
        <end position="521"/>
    </location>
</feature>
<comment type="function">
    <text evidence="7">Deubiquitinating enzyme that removes conjugated ubiquitin from specific proteins to regulate different cellular processes.</text>
</comment>
<evidence type="ECO:0000256" key="8">
    <source>
        <dbReference type="SAM" id="MobiDB-lite"/>
    </source>
</evidence>
<proteinExistence type="inferred from homology"/>
<dbReference type="PROSITE" id="PS00973">
    <property type="entry name" value="USP_2"/>
    <property type="match status" value="1"/>
</dbReference>
<dbReference type="InterPro" id="IPR018200">
    <property type="entry name" value="USP_CS"/>
</dbReference>
<name>A0A5E4CZ37_MARMO</name>
<sequence length="527" mass="58538">MEAASLHCGGESQFDDCIKPEWSSNAADAKVHLGSSLPAESSLSPCPEVHFNKNSAPVGPLLAPRGKLCLNWQRPSAAGAGLQNMGNTCYVNAALQCLTYTPPLANYMLSQEHCQRCPRHRVCMLCVMQAHVTRALRHPGDVIQPLPALVAGFHTSRQEDAHEFLLFTLHAMQKACLCGHKQPGAHSKDPTLMRQIFGGCWRSQIKCLHCCGLSDTFDPYLDIMLDITAAPSVQHALEHLVKPEWLEGENAYQCGVCQKKRPACKTLTLQKAPKVLMLVLKRFSDLTGEKIAKHVRYPECLDMQPYMSQQGRGPLVYTLYAVLVHAGVSCHSGHYYCYIKAGNGQWYKMDDAKVVACDITCVLSQCAYVLFYAQKSKLETDNGSVSLGRATIALGPEDTILGATQGKLQGDSYSKAVEPEEHLVDTATGEITLDQWKFLQQQNRPKSEFNLRKVEFTLPPNVVVIHQSKHREKENINDKQEKYKPNKDTKYRVGEELVNTGQRPCVAGRPRATKKKNKQGKRAVVVV</sequence>
<dbReference type="GO" id="GO:0005634">
    <property type="term" value="C:nucleus"/>
    <property type="evidence" value="ECO:0007669"/>
    <property type="project" value="UniProtKB-ARBA"/>
</dbReference>
<keyword evidence="3 7" id="KW-0645">Protease</keyword>
<dbReference type="Proteomes" id="UP000662637">
    <property type="component" value="Unassembled WGS sequence"/>
</dbReference>
<dbReference type="EMBL" id="WJEC01003828">
    <property type="protein sequence ID" value="KAF7474604.1"/>
    <property type="molecule type" value="Genomic_DNA"/>
</dbReference>
<dbReference type="CDD" id="cd02661">
    <property type="entry name" value="Peptidase_C19E"/>
    <property type="match status" value="1"/>
</dbReference>
<evidence type="ECO:0000313" key="10">
    <source>
        <dbReference type="EMBL" id="KAF7474604.1"/>
    </source>
</evidence>
<dbReference type="SUPFAM" id="SSF54001">
    <property type="entry name" value="Cysteine proteinases"/>
    <property type="match status" value="1"/>
</dbReference>
<evidence type="ECO:0000256" key="6">
    <source>
        <dbReference type="ARBA" id="ARBA00022807"/>
    </source>
</evidence>
<dbReference type="Gene3D" id="3.90.70.10">
    <property type="entry name" value="Cysteine proteinases"/>
    <property type="match status" value="1"/>
</dbReference>
<keyword evidence="6 7" id="KW-0788">Thiol protease</keyword>
<dbReference type="Pfam" id="PF00443">
    <property type="entry name" value="UCH"/>
    <property type="match status" value="1"/>
</dbReference>
<reference evidence="11 12" key="1">
    <citation type="submission" date="2019-04" db="EMBL/GenBank/DDBJ databases">
        <authorList>
            <person name="Alioto T."/>
            <person name="Alioto T."/>
        </authorList>
    </citation>
    <scope>NUCLEOTIDE SEQUENCE [LARGE SCALE GENOMIC DNA]</scope>
</reference>
<dbReference type="PANTHER" id="PTHR24006:SF651">
    <property type="entry name" value="INACTIVE UBIQUITIN CARBOXYL-TERMINAL HYDROLASE 17-LIKE PROTEIN 4-RELATED"/>
    <property type="match status" value="1"/>
</dbReference>
<keyword evidence="12" id="KW-1185">Reference proteome</keyword>
<dbReference type="InterPro" id="IPR050164">
    <property type="entry name" value="Peptidase_C19"/>
</dbReference>
<dbReference type="GO" id="GO:0005829">
    <property type="term" value="C:cytosol"/>
    <property type="evidence" value="ECO:0007669"/>
    <property type="project" value="TreeGrafter"/>
</dbReference>
<dbReference type="AlphaFoldDB" id="A0A5E4CZ37"/>
<dbReference type="GO" id="GO:0006508">
    <property type="term" value="P:proteolysis"/>
    <property type="evidence" value="ECO:0007669"/>
    <property type="project" value="UniProtKB-KW"/>
</dbReference>
<keyword evidence="4 7" id="KW-0833">Ubl conjugation pathway</keyword>
<dbReference type="EC" id="3.4.19.12" evidence="7"/>
<dbReference type="PROSITE" id="PS50235">
    <property type="entry name" value="USP_3"/>
    <property type="match status" value="1"/>
</dbReference>
<comment type="catalytic activity">
    <reaction evidence="1 7">
        <text>Thiol-dependent hydrolysis of ester, thioester, amide, peptide and isopeptide bonds formed by the C-terminal Gly of ubiquitin (a 76-residue protein attached to proteins as an intracellular targeting signal).</text>
        <dbReference type="EC" id="3.4.19.12"/>
    </reaction>
</comment>
<gene>
    <name evidence="10" type="ORF">GHT09_014635</name>
    <name evidence="11" type="ORF">MONAX_5E013247</name>
</gene>
<evidence type="ECO:0000259" key="9">
    <source>
        <dbReference type="PROSITE" id="PS50235"/>
    </source>
</evidence>
<evidence type="ECO:0000256" key="3">
    <source>
        <dbReference type="ARBA" id="ARBA00022670"/>
    </source>
</evidence>
<dbReference type="InterPro" id="IPR028889">
    <property type="entry name" value="USP"/>
</dbReference>
<evidence type="ECO:0000256" key="5">
    <source>
        <dbReference type="ARBA" id="ARBA00022801"/>
    </source>
</evidence>
<dbReference type="FunFam" id="3.90.70.10:FF:000070">
    <property type="entry name" value="Ubiquitin carboxyl-terminal hydrolase 17-like protein 17"/>
    <property type="match status" value="1"/>
</dbReference>
<dbReference type="GO" id="GO:0016579">
    <property type="term" value="P:protein deubiquitination"/>
    <property type="evidence" value="ECO:0007669"/>
    <property type="project" value="InterPro"/>
</dbReference>
<comment type="similarity">
    <text evidence="2">Belongs to the peptidase C19 family. USP17 subfamily.</text>
</comment>
<organism evidence="11 12">
    <name type="scientific">Marmota monax</name>
    <name type="common">Woodchuck</name>
    <dbReference type="NCBI Taxonomy" id="9995"/>
    <lineage>
        <taxon>Eukaryota</taxon>
        <taxon>Metazoa</taxon>
        <taxon>Chordata</taxon>
        <taxon>Craniata</taxon>
        <taxon>Vertebrata</taxon>
        <taxon>Euteleostomi</taxon>
        <taxon>Mammalia</taxon>
        <taxon>Eutheria</taxon>
        <taxon>Euarchontoglires</taxon>
        <taxon>Glires</taxon>
        <taxon>Rodentia</taxon>
        <taxon>Sciuromorpha</taxon>
        <taxon>Sciuridae</taxon>
        <taxon>Xerinae</taxon>
        <taxon>Marmotini</taxon>
        <taxon>Marmota</taxon>
    </lineage>
</organism>
<dbReference type="Proteomes" id="UP000335636">
    <property type="component" value="Unassembled WGS sequence"/>
</dbReference>
<dbReference type="GO" id="GO:0004843">
    <property type="term" value="F:cysteine-type deubiquitinase activity"/>
    <property type="evidence" value="ECO:0007669"/>
    <property type="project" value="UniProtKB-UniRule"/>
</dbReference>
<dbReference type="InterPro" id="IPR001394">
    <property type="entry name" value="Peptidase_C19_UCH"/>
</dbReference>
<keyword evidence="5 7" id="KW-0378">Hydrolase</keyword>
<feature type="domain" description="USP" evidence="9">
    <location>
        <begin position="80"/>
        <end position="375"/>
    </location>
</feature>
<dbReference type="GO" id="GO:0042981">
    <property type="term" value="P:regulation of apoptotic process"/>
    <property type="evidence" value="ECO:0007669"/>
    <property type="project" value="TreeGrafter"/>
</dbReference>
<dbReference type="EMBL" id="CABDUW010002500">
    <property type="protein sequence ID" value="VTJ87083.1"/>
    <property type="molecule type" value="Genomic_DNA"/>
</dbReference>
<evidence type="ECO:0000256" key="2">
    <source>
        <dbReference type="ARBA" id="ARBA00008245"/>
    </source>
</evidence>
<evidence type="ECO:0000313" key="11">
    <source>
        <dbReference type="EMBL" id="VTJ87083.1"/>
    </source>
</evidence>
<reference evidence="10" key="2">
    <citation type="submission" date="2020-08" db="EMBL/GenBank/DDBJ databases">
        <authorList>
            <person name="Shumante A."/>
            <person name="Zimin A.V."/>
            <person name="Puiu D."/>
            <person name="Salzberg S.L."/>
        </authorList>
    </citation>
    <scope>NUCLEOTIDE SEQUENCE</scope>
    <source>
        <strain evidence="10">WC2-LM</strain>
        <tissue evidence="10">Liver</tissue>
    </source>
</reference>